<protein>
    <recommendedName>
        <fullName evidence="4">Colicin import membrane protein</fullName>
    </recommendedName>
</protein>
<keyword evidence="3" id="KW-1185">Reference proteome</keyword>
<gene>
    <name evidence="2" type="ORF">HHU10_20395</name>
</gene>
<feature type="region of interest" description="Disordered" evidence="1">
    <location>
        <begin position="36"/>
        <end position="57"/>
    </location>
</feature>
<reference evidence="2 3" key="1">
    <citation type="submission" date="2020-04" db="EMBL/GenBank/DDBJ databases">
        <title>MicrobeNet Type strains.</title>
        <authorList>
            <person name="Nicholson A.C."/>
        </authorList>
    </citation>
    <scope>NUCLEOTIDE SEQUENCE [LARGE SCALE GENOMIC DNA]</scope>
    <source>
        <strain evidence="2 3">ATCC BAA-330</strain>
    </source>
</reference>
<sequence>MTTQHGPAEMDEIGQEGGRIAMKVGMMFSRIAEMDARRRANKAQQRAQQDASAARAAQAKMQAARRVAQQKLSMVMQPAWSKAVGRNDAAILDAARLAHAYRNELPVASQALGKLDQHVKANYGVPLHQWQPKVPDMKQDIDEQETRHGQDHPVHAQATVTALDRRDSAEADATQAEATAAKSAREARDAEGQAGQATGLSHLEQTVNPVENRHRQVGSEEFRNALRTTSKAFPGANKASCTRASAPKARKQRGQGRGQGRSRDLGM</sequence>
<dbReference type="EMBL" id="JABARZ010000025">
    <property type="protein sequence ID" value="NMD57982.1"/>
    <property type="molecule type" value="Genomic_DNA"/>
</dbReference>
<evidence type="ECO:0000256" key="1">
    <source>
        <dbReference type="SAM" id="MobiDB-lite"/>
    </source>
</evidence>
<evidence type="ECO:0000313" key="3">
    <source>
        <dbReference type="Proteomes" id="UP000556611"/>
    </source>
</evidence>
<evidence type="ECO:0008006" key="4">
    <source>
        <dbReference type="Google" id="ProtNLM"/>
    </source>
</evidence>
<evidence type="ECO:0000313" key="2">
    <source>
        <dbReference type="EMBL" id="NMD57982.1"/>
    </source>
</evidence>
<feature type="compositionally biased region" description="Low complexity" evidence="1">
    <location>
        <begin position="171"/>
        <end position="182"/>
    </location>
</feature>
<feature type="compositionally biased region" description="Polar residues" evidence="1">
    <location>
        <begin position="195"/>
        <end position="209"/>
    </location>
</feature>
<feature type="compositionally biased region" description="Low complexity" evidence="1">
    <location>
        <begin position="42"/>
        <end position="57"/>
    </location>
</feature>
<dbReference type="Proteomes" id="UP000556611">
    <property type="component" value="Unassembled WGS sequence"/>
</dbReference>
<name>A0ABX1LKH1_9ACTN</name>
<organism evidence="2 3">
    <name type="scientific">Tsukamurella columbiensis</name>
    <dbReference type="NCBI Taxonomy" id="128509"/>
    <lineage>
        <taxon>Bacteria</taxon>
        <taxon>Bacillati</taxon>
        <taxon>Actinomycetota</taxon>
        <taxon>Actinomycetes</taxon>
        <taxon>Mycobacteriales</taxon>
        <taxon>Tsukamurellaceae</taxon>
        <taxon>Tsukamurella</taxon>
    </lineage>
</organism>
<comment type="caution">
    <text evidence="2">The sequence shown here is derived from an EMBL/GenBank/DDBJ whole genome shotgun (WGS) entry which is preliminary data.</text>
</comment>
<feature type="compositionally biased region" description="Basic and acidic residues" evidence="1">
    <location>
        <begin position="211"/>
        <end position="224"/>
    </location>
</feature>
<dbReference type="RefSeq" id="WP_191834219.1">
    <property type="nucleotide sequence ID" value="NZ_JABARZ010000025.1"/>
</dbReference>
<feature type="region of interest" description="Disordered" evidence="1">
    <location>
        <begin position="165"/>
        <end position="267"/>
    </location>
</feature>
<proteinExistence type="predicted"/>
<accession>A0ABX1LKH1</accession>